<keyword evidence="1" id="KW-0175">Coiled coil</keyword>
<gene>
    <name evidence="2" type="ORF">Tci_252983</name>
</gene>
<sequence length="387" mass="45212">MMRQNKNLMDNNIDALYNILKQNQEDVNDAMGSKKKTVVVTSDPLALIAEKINVSRSKEKLLFLRILKESANKKQEYVKTDNKKVEKKDKDEQVLLAKDKAWMESSSDSDQEINANMVFMAQIKKVLSDSEATSSFADEKISEGLFVNNDDDQEIFHDVIESASENFVENHIDSQKDYDKPDVDHNDPEKKIIYKDSENQNKDLQDKYDVLKNQATTLEMNNKELNEQLKELIEKNNDLLAQTKVLKDQLQFKHVVIDTHVECQEKYAKLKAERYEYMIRYSAYFDNDKQHRKQIADQEVLSRENKIEFAYDYGNLNASYVNEKINFEDDYFQKIINPDFEKIDSLFQQTSSLKPYVPNVILEKIIIDLENEVVNLLEKEKSKLGNN</sequence>
<proteinExistence type="predicted"/>
<organism evidence="2">
    <name type="scientific">Tanacetum cinerariifolium</name>
    <name type="common">Dalmatian daisy</name>
    <name type="synonym">Chrysanthemum cinerariifolium</name>
    <dbReference type="NCBI Taxonomy" id="118510"/>
    <lineage>
        <taxon>Eukaryota</taxon>
        <taxon>Viridiplantae</taxon>
        <taxon>Streptophyta</taxon>
        <taxon>Embryophyta</taxon>
        <taxon>Tracheophyta</taxon>
        <taxon>Spermatophyta</taxon>
        <taxon>Magnoliopsida</taxon>
        <taxon>eudicotyledons</taxon>
        <taxon>Gunneridae</taxon>
        <taxon>Pentapetalae</taxon>
        <taxon>asterids</taxon>
        <taxon>campanulids</taxon>
        <taxon>Asterales</taxon>
        <taxon>Asteraceae</taxon>
        <taxon>Asteroideae</taxon>
        <taxon>Anthemideae</taxon>
        <taxon>Anthemidinae</taxon>
        <taxon>Tanacetum</taxon>
    </lineage>
</organism>
<dbReference type="AlphaFoldDB" id="A0A699H2C8"/>
<evidence type="ECO:0000313" key="2">
    <source>
        <dbReference type="EMBL" id="GEW81007.1"/>
    </source>
</evidence>
<dbReference type="EMBL" id="BKCJ010075024">
    <property type="protein sequence ID" value="GEW81007.1"/>
    <property type="molecule type" value="Genomic_DNA"/>
</dbReference>
<feature type="coiled-coil region" evidence="1">
    <location>
        <begin position="194"/>
        <end position="249"/>
    </location>
</feature>
<accession>A0A699H2C8</accession>
<reference evidence="2" key="1">
    <citation type="journal article" date="2019" name="Sci. Rep.">
        <title>Draft genome of Tanacetum cinerariifolium, the natural source of mosquito coil.</title>
        <authorList>
            <person name="Yamashiro T."/>
            <person name="Shiraishi A."/>
            <person name="Satake H."/>
            <person name="Nakayama K."/>
        </authorList>
    </citation>
    <scope>NUCLEOTIDE SEQUENCE</scope>
</reference>
<protein>
    <submittedName>
        <fullName evidence="2">Uncharacterized protein</fullName>
    </submittedName>
</protein>
<name>A0A699H2C8_TANCI</name>
<evidence type="ECO:0000256" key="1">
    <source>
        <dbReference type="SAM" id="Coils"/>
    </source>
</evidence>
<comment type="caution">
    <text evidence="2">The sequence shown here is derived from an EMBL/GenBank/DDBJ whole genome shotgun (WGS) entry which is preliminary data.</text>
</comment>